<organism evidence="1 2">
    <name type="scientific">Scutellospora calospora</name>
    <dbReference type="NCBI Taxonomy" id="85575"/>
    <lineage>
        <taxon>Eukaryota</taxon>
        <taxon>Fungi</taxon>
        <taxon>Fungi incertae sedis</taxon>
        <taxon>Mucoromycota</taxon>
        <taxon>Glomeromycotina</taxon>
        <taxon>Glomeromycetes</taxon>
        <taxon>Diversisporales</taxon>
        <taxon>Gigasporaceae</taxon>
        <taxon>Scutellospora</taxon>
    </lineage>
</organism>
<feature type="non-terminal residue" evidence="1">
    <location>
        <position position="1"/>
    </location>
</feature>
<dbReference type="EMBL" id="CAJVPM010028127">
    <property type="protein sequence ID" value="CAG8668682.1"/>
    <property type="molecule type" value="Genomic_DNA"/>
</dbReference>
<sequence length="81" mass="9647">NYIQTILTSNSRVLFIYGDSDQFTGVGKYKQWIKDNKVEEKALWTIKELKDVDHFYSRQRMEDKLIIALDEWVNNVFSNAK</sequence>
<keyword evidence="2" id="KW-1185">Reference proteome</keyword>
<proteinExistence type="predicted"/>
<evidence type="ECO:0000313" key="2">
    <source>
        <dbReference type="Proteomes" id="UP000789860"/>
    </source>
</evidence>
<reference evidence="1" key="1">
    <citation type="submission" date="2021-06" db="EMBL/GenBank/DDBJ databases">
        <authorList>
            <person name="Kallberg Y."/>
            <person name="Tangrot J."/>
            <person name="Rosling A."/>
        </authorList>
    </citation>
    <scope>NUCLEOTIDE SEQUENCE</scope>
    <source>
        <strain evidence="1">AU212A</strain>
    </source>
</reference>
<dbReference type="Proteomes" id="UP000789860">
    <property type="component" value="Unassembled WGS sequence"/>
</dbReference>
<accession>A0ACA9NP12</accession>
<gene>
    <name evidence="1" type="ORF">SCALOS_LOCUS9292</name>
</gene>
<comment type="caution">
    <text evidence="1">The sequence shown here is derived from an EMBL/GenBank/DDBJ whole genome shotgun (WGS) entry which is preliminary data.</text>
</comment>
<protein>
    <submittedName>
        <fullName evidence="1">1826_t:CDS:1</fullName>
    </submittedName>
</protein>
<name>A0ACA9NP12_9GLOM</name>
<evidence type="ECO:0000313" key="1">
    <source>
        <dbReference type="EMBL" id="CAG8668682.1"/>
    </source>
</evidence>